<dbReference type="EMBL" id="KF901056">
    <property type="protein sequence ID" value="AIF16464.1"/>
    <property type="molecule type" value="Genomic_DNA"/>
</dbReference>
<dbReference type="GO" id="GO:0004421">
    <property type="term" value="F:hydroxymethylglutaryl-CoA synthase activity"/>
    <property type="evidence" value="ECO:0007669"/>
    <property type="project" value="UniProtKB-EC"/>
</dbReference>
<dbReference type="EC" id="2.3.3.10" evidence="5"/>
<keyword evidence="1 5" id="KW-0808">Transferase</keyword>
<name>A0A075HKR7_9ARCH</name>
<organism evidence="5">
    <name type="scientific">uncultured marine thaumarchaeote KM3_74_C10</name>
    <dbReference type="NCBI Taxonomy" id="1456270"/>
    <lineage>
        <taxon>Archaea</taxon>
        <taxon>Nitrososphaerota</taxon>
        <taxon>environmental samples</taxon>
    </lineage>
</organism>
<dbReference type="NCBIfam" id="NF003274">
    <property type="entry name" value="PRK04262.1"/>
    <property type="match status" value="1"/>
</dbReference>
<evidence type="ECO:0000259" key="4">
    <source>
        <dbReference type="Pfam" id="PF08541"/>
    </source>
</evidence>
<evidence type="ECO:0000256" key="1">
    <source>
        <dbReference type="ARBA" id="ARBA00022679"/>
    </source>
</evidence>
<dbReference type="NCBIfam" id="TIGR00748">
    <property type="entry name" value="HMG_CoA_syn_Arc"/>
    <property type="match status" value="1"/>
</dbReference>
<feature type="domain" description="Beta-ketoacyl-[acyl-carrier-protein] synthase III C-terminal" evidence="4">
    <location>
        <begin position="221"/>
        <end position="297"/>
    </location>
</feature>
<sequence length="344" mass="37076">MRTSVPTGIIGYGAYIPRYRLSSSEIARVWKGGAERPNTKKSVAYLDEDAITMAVEASRKAVLMASVKSLGAVLVGTESKPYAVKPSSTILAQALDQHTTLAADFEFACKAGTEAIQVVSGLVGSGMIDHGLAVAVDTAQSRPGDELEYTAASGAASFVIGRKEEDCILQIRGSTSYVTDTGDFWRRSTQMYPSHLSRFTGEPAYFHHVETATKQLFKEFDLKPADFEYAVFHQPNPRFPVEVARRLGFSSAQIETGLLNPLIGNTYAASSPLGLVAVLDEAKPGDRILLVSFGSGAGSDAFDLEALGPIAEKRTGVTTIKQMIAEGTNIDYSLYTKFRGKLQR</sequence>
<dbReference type="CDD" id="cd00827">
    <property type="entry name" value="init_cond_enzymes"/>
    <property type="match status" value="1"/>
</dbReference>
<dbReference type="GO" id="GO:0008299">
    <property type="term" value="P:isoprenoid biosynthetic process"/>
    <property type="evidence" value="ECO:0007669"/>
    <property type="project" value="UniProtKB-KW"/>
</dbReference>
<evidence type="ECO:0000256" key="3">
    <source>
        <dbReference type="ARBA" id="ARBA00023315"/>
    </source>
</evidence>
<reference evidence="5" key="1">
    <citation type="journal article" date="2014" name="Genome Biol. Evol.">
        <title>Pangenome evidence for extensive interdomain horizontal transfer affecting lineage core and shell genes in uncultured planktonic thaumarchaeota and euryarchaeota.</title>
        <authorList>
            <person name="Deschamps P."/>
            <person name="Zivanovic Y."/>
            <person name="Moreira D."/>
            <person name="Rodriguez-Valera F."/>
            <person name="Lopez-Garcia P."/>
        </authorList>
    </citation>
    <scope>NUCLEOTIDE SEQUENCE</scope>
</reference>
<dbReference type="InterPro" id="IPR013747">
    <property type="entry name" value="ACP_syn_III_C"/>
</dbReference>
<dbReference type="InterPro" id="IPR016039">
    <property type="entry name" value="Thiolase-like"/>
</dbReference>
<dbReference type="GO" id="GO:0044550">
    <property type="term" value="P:secondary metabolite biosynthetic process"/>
    <property type="evidence" value="ECO:0007669"/>
    <property type="project" value="TreeGrafter"/>
</dbReference>
<dbReference type="SUPFAM" id="SSF53901">
    <property type="entry name" value="Thiolase-like"/>
    <property type="match status" value="2"/>
</dbReference>
<accession>A0A075HKR7</accession>
<dbReference type="Gene3D" id="3.40.47.10">
    <property type="match status" value="1"/>
</dbReference>
<evidence type="ECO:0000313" key="5">
    <source>
        <dbReference type="EMBL" id="AIF16464.1"/>
    </source>
</evidence>
<dbReference type="InterPro" id="IPR004656">
    <property type="entry name" value="HMG_CoA_Synthase"/>
</dbReference>
<protein>
    <submittedName>
        <fullName evidence="5">3-hydroxy-3-methylglutaryl CoA synthase</fullName>
        <ecNumber evidence="5">2.3.3.10</ecNumber>
    </submittedName>
</protein>
<evidence type="ECO:0000256" key="2">
    <source>
        <dbReference type="ARBA" id="ARBA00023229"/>
    </source>
</evidence>
<keyword evidence="3 5" id="KW-0012">Acyltransferase</keyword>
<dbReference type="AlphaFoldDB" id="A0A075HKR7"/>
<keyword evidence="2" id="KW-0414">Isoprene biosynthesis</keyword>
<dbReference type="Pfam" id="PF08541">
    <property type="entry name" value="ACP_syn_III_C"/>
    <property type="match status" value="1"/>
</dbReference>
<proteinExistence type="predicted"/>
<dbReference type="PANTHER" id="PTHR34069:SF2">
    <property type="entry name" value="BETA-KETOACYL-[ACYL-CARRIER-PROTEIN] SYNTHASE III"/>
    <property type="match status" value="1"/>
</dbReference>
<dbReference type="PANTHER" id="PTHR34069">
    <property type="entry name" value="3-OXOACYL-[ACYL-CARRIER-PROTEIN] SYNTHASE 3"/>
    <property type="match status" value="1"/>
</dbReference>